<keyword evidence="2" id="KW-0677">Repeat</keyword>
<evidence type="ECO:0000313" key="10">
    <source>
        <dbReference type="Proteomes" id="UP001329430"/>
    </source>
</evidence>
<dbReference type="GO" id="GO:0006357">
    <property type="term" value="P:regulation of transcription by RNA polymerase II"/>
    <property type="evidence" value="ECO:0007669"/>
    <property type="project" value="TreeGrafter"/>
</dbReference>
<dbReference type="SUPFAM" id="SSF57667">
    <property type="entry name" value="beta-beta-alpha zinc fingers"/>
    <property type="match status" value="5"/>
</dbReference>
<evidence type="ECO:0000256" key="5">
    <source>
        <dbReference type="ARBA" id="ARBA00023015"/>
    </source>
</evidence>
<accession>A0AAN7V1E3</accession>
<comment type="caution">
    <text evidence="9">The sequence shown here is derived from an EMBL/GenBank/DDBJ whole genome shotgun (WGS) entry which is preliminary data.</text>
</comment>
<dbReference type="GO" id="GO:0008270">
    <property type="term" value="F:zinc ion binding"/>
    <property type="evidence" value="ECO:0007669"/>
    <property type="project" value="UniProtKB-KW"/>
</dbReference>
<feature type="domain" description="C2H2-type" evidence="8">
    <location>
        <begin position="492"/>
        <end position="520"/>
    </location>
</feature>
<dbReference type="Gene3D" id="3.30.160.60">
    <property type="entry name" value="Classic Zinc Finger"/>
    <property type="match status" value="6"/>
</dbReference>
<keyword evidence="1" id="KW-0479">Metal-binding</keyword>
<feature type="domain" description="C2H2-type" evidence="8">
    <location>
        <begin position="249"/>
        <end position="278"/>
    </location>
</feature>
<keyword evidence="5" id="KW-0805">Transcription regulation</keyword>
<dbReference type="FunFam" id="3.30.160.60:FF:000032">
    <property type="entry name" value="Krueppel-like factor 4"/>
    <property type="match status" value="1"/>
</dbReference>
<dbReference type="InterPro" id="IPR013087">
    <property type="entry name" value="Znf_C2H2_type"/>
</dbReference>
<feature type="domain" description="C2H2-type" evidence="8">
    <location>
        <begin position="309"/>
        <end position="339"/>
    </location>
</feature>
<dbReference type="GO" id="GO:0005634">
    <property type="term" value="C:nucleus"/>
    <property type="evidence" value="ECO:0007669"/>
    <property type="project" value="TreeGrafter"/>
</dbReference>
<dbReference type="GO" id="GO:0003712">
    <property type="term" value="F:transcription coregulator activity"/>
    <property type="evidence" value="ECO:0007669"/>
    <property type="project" value="TreeGrafter"/>
</dbReference>
<evidence type="ECO:0000256" key="1">
    <source>
        <dbReference type="ARBA" id="ARBA00022723"/>
    </source>
</evidence>
<feature type="domain" description="C2H2-type" evidence="8">
    <location>
        <begin position="371"/>
        <end position="400"/>
    </location>
</feature>
<proteinExistence type="predicted"/>
<feature type="domain" description="C2H2-type" evidence="8">
    <location>
        <begin position="279"/>
        <end position="308"/>
    </location>
</feature>
<dbReference type="PROSITE" id="PS00028">
    <property type="entry name" value="ZINC_FINGER_C2H2_1"/>
    <property type="match status" value="9"/>
</dbReference>
<keyword evidence="6" id="KW-0804">Transcription</keyword>
<dbReference type="InterPro" id="IPR051061">
    <property type="entry name" value="Zinc_finger_trans_reg"/>
</dbReference>
<feature type="domain" description="C2H2-type" evidence="8">
    <location>
        <begin position="462"/>
        <end position="491"/>
    </location>
</feature>
<evidence type="ECO:0000256" key="4">
    <source>
        <dbReference type="ARBA" id="ARBA00022833"/>
    </source>
</evidence>
<dbReference type="Pfam" id="PF00096">
    <property type="entry name" value="zf-C2H2"/>
    <property type="match status" value="2"/>
</dbReference>
<dbReference type="PANTHER" id="PTHR46179">
    <property type="entry name" value="ZINC FINGER PROTEIN"/>
    <property type="match status" value="1"/>
</dbReference>
<dbReference type="PROSITE" id="PS50157">
    <property type="entry name" value="ZINC_FINGER_C2H2_2"/>
    <property type="match status" value="9"/>
</dbReference>
<dbReference type="SMART" id="SM00355">
    <property type="entry name" value="ZnF_C2H2"/>
    <property type="match status" value="9"/>
</dbReference>
<dbReference type="EMBL" id="JAVRBK010000009">
    <property type="protein sequence ID" value="KAK5639492.1"/>
    <property type="molecule type" value="Genomic_DNA"/>
</dbReference>
<evidence type="ECO:0000256" key="7">
    <source>
        <dbReference type="PROSITE-ProRule" id="PRU00042"/>
    </source>
</evidence>
<evidence type="ECO:0000256" key="3">
    <source>
        <dbReference type="ARBA" id="ARBA00022771"/>
    </source>
</evidence>
<dbReference type="Proteomes" id="UP001329430">
    <property type="component" value="Chromosome 9"/>
</dbReference>
<name>A0AAN7V1E3_9COLE</name>
<evidence type="ECO:0000256" key="2">
    <source>
        <dbReference type="ARBA" id="ARBA00022737"/>
    </source>
</evidence>
<feature type="domain" description="C2H2-type" evidence="8">
    <location>
        <begin position="432"/>
        <end position="461"/>
    </location>
</feature>
<evidence type="ECO:0000313" key="9">
    <source>
        <dbReference type="EMBL" id="KAK5639492.1"/>
    </source>
</evidence>
<dbReference type="PANTHER" id="PTHR46179:SF26">
    <property type="entry name" value="ZINC FINGER PROTEIN 423 HOMOLOG"/>
    <property type="match status" value="1"/>
</dbReference>
<dbReference type="InterPro" id="IPR036236">
    <property type="entry name" value="Znf_C2H2_sf"/>
</dbReference>
<evidence type="ECO:0000256" key="6">
    <source>
        <dbReference type="ARBA" id="ARBA00023163"/>
    </source>
</evidence>
<gene>
    <name evidence="9" type="ORF">RI129_011984</name>
</gene>
<keyword evidence="4" id="KW-0862">Zinc</keyword>
<feature type="domain" description="C2H2-type" evidence="8">
    <location>
        <begin position="402"/>
        <end position="431"/>
    </location>
</feature>
<keyword evidence="3 7" id="KW-0863">Zinc-finger</keyword>
<protein>
    <recommendedName>
        <fullName evidence="8">C2H2-type domain-containing protein</fullName>
    </recommendedName>
</protein>
<dbReference type="AlphaFoldDB" id="A0AAN7V1E3"/>
<sequence>MIGFKQKNEYNLKFIVRNVRVTALNMTAPLSIHTIDVPSFLEDGLIPNEDDNCTFIPDNIPEQPEDIVAWLDKDDKAIVLSGNSMISNKPDPLLNDVSIRDSPTLLNLSDIDPDQLGEMGNMDILDTSTAESIYFDQNCQTGWKTDKNMNSLTKDGKNLAPNKCDILEKLVKHGLTLEVKEINNSLQVLLESSVDKNAFPNHFILLNEPGHINQAIVRQKVRTLEKTSVSLDLDIQMACLHCQLGLRVWFCPLDMCRRAFCRLNVAKLHSLQHLNHKPFKCNYPNCKWAFYTSCKLKRHQDTHSKRKDFICSYPGCDRSFTTIYNLNCHRRSSHESPASFPCTVKTCDKKFQNLRSRELHLKTHGEEEAPYKCPVSDCGKVFFLCTGLSSHTRIHSHKESELRCHWANCGRVFQHPCRLKQHILQHTGQRPYTCTFDKCKWAFPTASKLKRHLNSHTNERKFHCTMGSCNKSFLRSQHLKDHTLTHIGHRSFHCDECNVNFPGKSELYLHTKTAHPKPEKACARAVPYKSQTLETSGTDNLLEEAIQSLDVPSDLILSGSLLPDEPLQLLENEHFSTVNLRDLE</sequence>
<keyword evidence="10" id="KW-1185">Reference proteome</keyword>
<feature type="domain" description="C2H2-type" evidence="8">
    <location>
        <begin position="340"/>
        <end position="369"/>
    </location>
</feature>
<evidence type="ECO:0000259" key="8">
    <source>
        <dbReference type="PROSITE" id="PS50157"/>
    </source>
</evidence>
<organism evidence="9 10">
    <name type="scientific">Pyrocoelia pectoralis</name>
    <dbReference type="NCBI Taxonomy" id="417401"/>
    <lineage>
        <taxon>Eukaryota</taxon>
        <taxon>Metazoa</taxon>
        <taxon>Ecdysozoa</taxon>
        <taxon>Arthropoda</taxon>
        <taxon>Hexapoda</taxon>
        <taxon>Insecta</taxon>
        <taxon>Pterygota</taxon>
        <taxon>Neoptera</taxon>
        <taxon>Endopterygota</taxon>
        <taxon>Coleoptera</taxon>
        <taxon>Polyphaga</taxon>
        <taxon>Elateriformia</taxon>
        <taxon>Elateroidea</taxon>
        <taxon>Lampyridae</taxon>
        <taxon>Lampyrinae</taxon>
        <taxon>Pyrocoelia</taxon>
    </lineage>
</organism>
<reference evidence="9 10" key="1">
    <citation type="journal article" date="2024" name="Insects">
        <title>An Improved Chromosome-Level Genome Assembly of the Firefly Pyrocoelia pectoralis.</title>
        <authorList>
            <person name="Fu X."/>
            <person name="Meyer-Rochow V.B."/>
            <person name="Ballantyne L."/>
            <person name="Zhu X."/>
        </authorList>
    </citation>
    <scope>NUCLEOTIDE SEQUENCE [LARGE SCALE GENOMIC DNA]</scope>
    <source>
        <strain evidence="9">XCY_ONT2</strain>
    </source>
</reference>